<name>A0AA39KPP5_9HYME</name>
<dbReference type="InterPro" id="IPR001878">
    <property type="entry name" value="Znf_CCHC"/>
</dbReference>
<keyword evidence="1" id="KW-0862">Zinc</keyword>
<feature type="domain" description="CCHC-type" evidence="3">
    <location>
        <begin position="301"/>
        <end position="316"/>
    </location>
</feature>
<evidence type="ECO:0000256" key="1">
    <source>
        <dbReference type="PROSITE-ProRule" id="PRU00047"/>
    </source>
</evidence>
<comment type="caution">
    <text evidence="4">The sequence shown here is derived from an EMBL/GenBank/DDBJ whole genome shotgun (WGS) entry which is preliminary data.</text>
</comment>
<dbReference type="Proteomes" id="UP001168990">
    <property type="component" value="Unassembled WGS sequence"/>
</dbReference>
<dbReference type="AlphaFoldDB" id="A0AA39KPP5"/>
<keyword evidence="1" id="KW-0479">Metal-binding</keyword>
<feature type="region of interest" description="Disordered" evidence="2">
    <location>
        <begin position="1"/>
        <end position="22"/>
    </location>
</feature>
<reference evidence="4" key="1">
    <citation type="journal article" date="2023" name="bioRxiv">
        <title>Scaffold-level genome assemblies of two parasitoid biocontrol wasps reveal the parthenogenesis mechanism and an associated novel virus.</title>
        <authorList>
            <person name="Inwood S."/>
            <person name="Skelly J."/>
            <person name="Guhlin J."/>
            <person name="Harrop T."/>
            <person name="Goldson S."/>
            <person name="Dearden P."/>
        </authorList>
    </citation>
    <scope>NUCLEOTIDE SEQUENCE</scope>
    <source>
        <strain evidence="4">Irish</strain>
        <tissue evidence="4">Whole body</tissue>
    </source>
</reference>
<dbReference type="GO" id="GO:0008270">
    <property type="term" value="F:zinc ion binding"/>
    <property type="evidence" value="ECO:0007669"/>
    <property type="project" value="UniProtKB-KW"/>
</dbReference>
<dbReference type="Gene3D" id="4.10.60.10">
    <property type="entry name" value="Zinc finger, CCHC-type"/>
    <property type="match status" value="1"/>
</dbReference>
<dbReference type="EMBL" id="JAQQBS010001077">
    <property type="protein sequence ID" value="KAK0169179.1"/>
    <property type="molecule type" value="Genomic_DNA"/>
</dbReference>
<feature type="region of interest" description="Disordered" evidence="2">
    <location>
        <begin position="252"/>
        <end position="283"/>
    </location>
</feature>
<gene>
    <name evidence="4" type="ORF">PV328_012372</name>
</gene>
<accession>A0AA39KPP5</accession>
<dbReference type="InterPro" id="IPR036875">
    <property type="entry name" value="Znf_CCHC_sf"/>
</dbReference>
<reference evidence="4" key="2">
    <citation type="submission" date="2023-03" db="EMBL/GenBank/DDBJ databases">
        <authorList>
            <person name="Inwood S.N."/>
            <person name="Skelly J.G."/>
            <person name="Guhlin J."/>
            <person name="Harrop T.W.R."/>
            <person name="Goldson S.G."/>
            <person name="Dearden P.K."/>
        </authorList>
    </citation>
    <scope>NUCLEOTIDE SEQUENCE</scope>
    <source>
        <strain evidence="4">Irish</strain>
        <tissue evidence="4">Whole body</tissue>
    </source>
</reference>
<sequence>MQGTNFPLGIPPSQPDSEEYRKAVLEMKERKRLWEEEKRKAVLEEDRKREEEEKQRKEIEEARKKRQEKAKTQEEAKKAEPAEPKPTPVVLPTLKPLPAPLFKPLIPSPKIPNPNKPLIELMCVDEEAKEQPPVEPPTLMDAGEEDLIIYDPFVPTPTPSPQLDTSHIPSLLELDLAMPILEAEITTETIPDQTPPNSAPCVLDREAQLRVIKKMEEAIRLEFQKLQKEEEKKNEKKLPSLMDLKIPRPANLPPKFVEVEDPPPLRRPHEPAPSTSRQTSQDKRTWFVHVEGIKLQGRGSCWRCGEAGHRHRDCPKPAEWTFCYLCGFRGVVMDTCPQCKEAWA</sequence>
<keyword evidence="1" id="KW-0863">Zinc-finger</keyword>
<evidence type="ECO:0000259" key="3">
    <source>
        <dbReference type="PROSITE" id="PS50158"/>
    </source>
</evidence>
<keyword evidence="5" id="KW-1185">Reference proteome</keyword>
<feature type="region of interest" description="Disordered" evidence="2">
    <location>
        <begin position="35"/>
        <end position="92"/>
    </location>
</feature>
<organism evidence="4 5">
    <name type="scientific">Microctonus aethiopoides</name>
    <dbReference type="NCBI Taxonomy" id="144406"/>
    <lineage>
        <taxon>Eukaryota</taxon>
        <taxon>Metazoa</taxon>
        <taxon>Ecdysozoa</taxon>
        <taxon>Arthropoda</taxon>
        <taxon>Hexapoda</taxon>
        <taxon>Insecta</taxon>
        <taxon>Pterygota</taxon>
        <taxon>Neoptera</taxon>
        <taxon>Endopterygota</taxon>
        <taxon>Hymenoptera</taxon>
        <taxon>Apocrita</taxon>
        <taxon>Ichneumonoidea</taxon>
        <taxon>Braconidae</taxon>
        <taxon>Euphorinae</taxon>
        <taxon>Microctonus</taxon>
    </lineage>
</organism>
<evidence type="ECO:0000256" key="2">
    <source>
        <dbReference type="SAM" id="MobiDB-lite"/>
    </source>
</evidence>
<dbReference type="GO" id="GO:0003676">
    <property type="term" value="F:nucleic acid binding"/>
    <property type="evidence" value="ECO:0007669"/>
    <property type="project" value="InterPro"/>
</dbReference>
<dbReference type="SMART" id="SM00343">
    <property type="entry name" value="ZnF_C2HC"/>
    <property type="match status" value="2"/>
</dbReference>
<evidence type="ECO:0000313" key="5">
    <source>
        <dbReference type="Proteomes" id="UP001168990"/>
    </source>
</evidence>
<dbReference type="SUPFAM" id="SSF57756">
    <property type="entry name" value="Retrovirus zinc finger-like domains"/>
    <property type="match status" value="1"/>
</dbReference>
<feature type="compositionally biased region" description="Basic and acidic residues" evidence="2">
    <location>
        <begin position="35"/>
        <end position="83"/>
    </location>
</feature>
<proteinExistence type="predicted"/>
<dbReference type="PROSITE" id="PS50158">
    <property type="entry name" value="ZF_CCHC"/>
    <property type="match status" value="1"/>
</dbReference>
<protein>
    <recommendedName>
        <fullName evidence="3">CCHC-type domain-containing protein</fullName>
    </recommendedName>
</protein>
<dbReference type="Pfam" id="PF00098">
    <property type="entry name" value="zf-CCHC"/>
    <property type="match status" value="1"/>
</dbReference>
<evidence type="ECO:0000313" key="4">
    <source>
        <dbReference type="EMBL" id="KAK0169179.1"/>
    </source>
</evidence>